<evidence type="ECO:0000313" key="6">
    <source>
        <dbReference type="Proteomes" id="UP000199034"/>
    </source>
</evidence>
<sequence length="710" mass="72844">MTSRFSLASWRLRHRLIALGAGSVVVTAGVLVGAGAWQSDRFTEQAGERVDELTESDLSHVTDGVDRLATAVGESVLQAQDRSMGVARAVVAGSGGVGLDREATATWRATDQVSGEVSTVSLPRVEVDGAWLGQNTDVDTRTPLVDEIRRMVGGPVTVFQRMNARGDLLRVATNVENAEGKRAIGTYIPAVNADGSANAVASAIAAGDSYRGVAKVVDTWNVAAYDPLRDASGRVIGAVFVGVPQAEAIAALSGALSDMTVGEHGSVSILSTAAADRGRVIASTDDALVGGELVAEDADGVPWVEQVLAGAVELDEGELASASYRLGGAGAAPAESTVYSAYYPAYQWAIVVQAYGPDYAAAAEALAEGRSTMMRMFVLVGLGLAVVGAAVAWLVATRMSRRMARLTSAMTSLAERDLTVEVPEDGTDEIGTMSRALNRAVGQLHGLLTDITAEAGRVDAAAHRLGGVGADLTSSADEATRLSGAASAGQVSDNVATLSVGSEEMTASIGEISGSAQEAAAVARESVALAGDVERVMKTLSESSSRIADVVDVITSIAEQTNLLALNATIEAARAGEAGKGFAVVAGEVKELATQTAQATDEVTSRVATIKNDTASATAAIEAITETIGRVDGYQTAIAAAVEEQTATTNDMSRNVASAAAGSGLIFDSLGEVETTMGRTREAVAESRQATEDLGHTVARLGELVGAFRV</sequence>
<dbReference type="Pfam" id="PF00672">
    <property type="entry name" value="HAMP"/>
    <property type="match status" value="1"/>
</dbReference>
<dbReference type="OrthoDB" id="8667074at2"/>
<keyword evidence="2" id="KW-1133">Transmembrane helix</keyword>
<dbReference type="SUPFAM" id="SSF58104">
    <property type="entry name" value="Methyl-accepting chemotaxis protein (MCP) signaling domain"/>
    <property type="match status" value="1"/>
</dbReference>
<evidence type="ECO:0000256" key="2">
    <source>
        <dbReference type="ARBA" id="ARBA00022989"/>
    </source>
</evidence>
<dbReference type="SMART" id="SM00283">
    <property type="entry name" value="MA"/>
    <property type="match status" value="1"/>
</dbReference>
<dbReference type="Gene3D" id="1.10.287.950">
    <property type="entry name" value="Methyl-accepting chemotaxis protein"/>
    <property type="match status" value="1"/>
</dbReference>
<protein>
    <submittedName>
        <fullName evidence="5">Methyl-accepting chemotaxis protein</fullName>
    </submittedName>
</protein>
<dbReference type="PROSITE" id="PS50111">
    <property type="entry name" value="CHEMOTAXIS_TRANSDUC_2"/>
    <property type="match status" value="1"/>
</dbReference>
<dbReference type="EMBL" id="FMZM01000002">
    <property type="protein sequence ID" value="SDC48378.1"/>
    <property type="molecule type" value="Genomic_DNA"/>
</dbReference>
<evidence type="ECO:0000256" key="1">
    <source>
        <dbReference type="ARBA" id="ARBA00022692"/>
    </source>
</evidence>
<comment type="similarity">
    <text evidence="4">Belongs to the methyl-accepting chemotaxis (MCP) protein family.</text>
</comment>
<dbReference type="Pfam" id="PF00015">
    <property type="entry name" value="MCPsignal"/>
    <property type="match status" value="1"/>
</dbReference>
<dbReference type="RefSeq" id="WP_090851880.1">
    <property type="nucleotide sequence ID" value="NZ_FMZM01000002.1"/>
</dbReference>
<dbReference type="STRING" id="1045774.SAMN05421872_102400"/>
<accession>A0A1G6LYJ7</accession>
<evidence type="ECO:0000313" key="5">
    <source>
        <dbReference type="EMBL" id="SDC48378.1"/>
    </source>
</evidence>
<dbReference type="GO" id="GO:0007165">
    <property type="term" value="P:signal transduction"/>
    <property type="evidence" value="ECO:0007669"/>
    <property type="project" value="UniProtKB-KW"/>
</dbReference>
<dbReference type="Pfam" id="PF17201">
    <property type="entry name" value="Cache_3-Cache_2"/>
    <property type="match status" value="1"/>
</dbReference>
<keyword evidence="6" id="KW-1185">Reference proteome</keyword>
<reference evidence="5 6" key="1">
    <citation type="submission" date="2016-10" db="EMBL/GenBank/DDBJ databases">
        <authorList>
            <person name="de Groot N.N."/>
        </authorList>
    </citation>
    <scope>NUCLEOTIDE SEQUENCE [LARGE SCALE GENOMIC DNA]</scope>
    <source>
        <strain evidence="5 6">CGMCC 4.6858</strain>
    </source>
</reference>
<dbReference type="InterPro" id="IPR004089">
    <property type="entry name" value="MCPsignal_dom"/>
</dbReference>
<evidence type="ECO:0000256" key="3">
    <source>
        <dbReference type="ARBA" id="ARBA00023224"/>
    </source>
</evidence>
<dbReference type="PANTHER" id="PTHR32089:SF112">
    <property type="entry name" value="LYSOZYME-LIKE PROTEIN-RELATED"/>
    <property type="match status" value="1"/>
</dbReference>
<dbReference type="PROSITE" id="PS50885">
    <property type="entry name" value="HAMP"/>
    <property type="match status" value="1"/>
</dbReference>
<gene>
    <name evidence="5" type="ORF">SAMN05421872_102400</name>
</gene>
<dbReference type="Proteomes" id="UP000199034">
    <property type="component" value="Unassembled WGS sequence"/>
</dbReference>
<dbReference type="AlphaFoldDB" id="A0A1G6LYJ7"/>
<dbReference type="GO" id="GO:0016020">
    <property type="term" value="C:membrane"/>
    <property type="evidence" value="ECO:0007669"/>
    <property type="project" value="InterPro"/>
</dbReference>
<proteinExistence type="inferred from homology"/>
<evidence type="ECO:0000256" key="4">
    <source>
        <dbReference type="ARBA" id="ARBA00029447"/>
    </source>
</evidence>
<dbReference type="CDD" id="cd06225">
    <property type="entry name" value="HAMP"/>
    <property type="match status" value="1"/>
</dbReference>
<keyword evidence="3" id="KW-0807">Transducer</keyword>
<dbReference type="InterPro" id="IPR033462">
    <property type="entry name" value="Cache_3-Cache_2"/>
</dbReference>
<dbReference type="InterPro" id="IPR003660">
    <property type="entry name" value="HAMP_dom"/>
</dbReference>
<keyword evidence="2" id="KW-0472">Membrane</keyword>
<organism evidence="5 6">
    <name type="scientific">Nocardioides lianchengensis</name>
    <dbReference type="NCBI Taxonomy" id="1045774"/>
    <lineage>
        <taxon>Bacteria</taxon>
        <taxon>Bacillati</taxon>
        <taxon>Actinomycetota</taxon>
        <taxon>Actinomycetes</taxon>
        <taxon>Propionibacteriales</taxon>
        <taxon>Nocardioidaceae</taxon>
        <taxon>Nocardioides</taxon>
    </lineage>
</organism>
<dbReference type="SUPFAM" id="SSF103190">
    <property type="entry name" value="Sensory domain-like"/>
    <property type="match status" value="1"/>
</dbReference>
<dbReference type="InterPro" id="IPR029151">
    <property type="entry name" value="Sensor-like_sf"/>
</dbReference>
<keyword evidence="1" id="KW-0812">Transmembrane</keyword>
<name>A0A1G6LYJ7_9ACTN</name>
<dbReference type="PANTHER" id="PTHR32089">
    <property type="entry name" value="METHYL-ACCEPTING CHEMOTAXIS PROTEIN MCPB"/>
    <property type="match status" value="1"/>
</dbReference>
<dbReference type="SMART" id="SM00304">
    <property type="entry name" value="HAMP"/>
    <property type="match status" value="1"/>
</dbReference>